<gene>
    <name evidence="4" type="ORF">ACFOEB_14875</name>
</gene>
<keyword evidence="2" id="KW-0408">Iron</keyword>
<reference evidence="5" key="1">
    <citation type="journal article" date="2019" name="Int. J. Syst. Evol. Microbiol.">
        <title>The Global Catalogue of Microorganisms (GCM) 10K type strain sequencing project: providing services to taxonomists for standard genome sequencing and annotation.</title>
        <authorList>
            <consortium name="The Broad Institute Genomics Platform"/>
            <consortium name="The Broad Institute Genome Sequencing Center for Infectious Disease"/>
            <person name="Wu L."/>
            <person name="Ma J."/>
        </authorList>
    </citation>
    <scope>NUCLEOTIDE SEQUENCE [LARGE SCALE GENOMIC DNA]</scope>
    <source>
        <strain evidence="5">KCTC 52141</strain>
    </source>
</reference>
<proteinExistence type="predicted"/>
<evidence type="ECO:0000256" key="2">
    <source>
        <dbReference type="ARBA" id="ARBA00023004"/>
    </source>
</evidence>
<protein>
    <submittedName>
        <fullName evidence="4">DUF971 domain-containing protein</fullName>
    </submittedName>
</protein>
<evidence type="ECO:0000313" key="5">
    <source>
        <dbReference type="Proteomes" id="UP001595548"/>
    </source>
</evidence>
<dbReference type="InterPro" id="IPR010376">
    <property type="entry name" value="GBBH-like_N"/>
</dbReference>
<accession>A0ABV7HUQ3</accession>
<dbReference type="PANTHER" id="PTHR35303:SF5">
    <property type="entry name" value="OS02G0197800 PROTEIN"/>
    <property type="match status" value="1"/>
</dbReference>
<dbReference type="Gene3D" id="3.30.2020.30">
    <property type="match status" value="1"/>
</dbReference>
<name>A0ABV7HUQ3_9GAMM</name>
<dbReference type="Pfam" id="PF06155">
    <property type="entry name" value="GBBH-like_N"/>
    <property type="match status" value="1"/>
</dbReference>
<feature type="domain" description="Gamma-butyrobetaine hydroxylase-like N-terminal" evidence="3">
    <location>
        <begin position="9"/>
        <end position="91"/>
    </location>
</feature>
<sequence>MSKAPDRITQHRKSAELEFQFGAEHYRLSAEFLRVHSPSAEVKGHGPGQAVLQTGKQDVNIKRIEAVGNYAIKLVFDDGHDTGIYTWAQLYDFCQHHDRYWQDYLEALKKAGASRLPDDVQVIKLM</sequence>
<dbReference type="RefSeq" id="WP_339615657.1">
    <property type="nucleotide sequence ID" value="NZ_AP031500.1"/>
</dbReference>
<dbReference type="InterPro" id="IPR038492">
    <property type="entry name" value="GBBH-like_N_sf"/>
</dbReference>
<organism evidence="4 5">
    <name type="scientific">Gilvimarinus japonicus</name>
    <dbReference type="NCBI Taxonomy" id="1796469"/>
    <lineage>
        <taxon>Bacteria</taxon>
        <taxon>Pseudomonadati</taxon>
        <taxon>Pseudomonadota</taxon>
        <taxon>Gammaproteobacteria</taxon>
        <taxon>Cellvibrionales</taxon>
        <taxon>Cellvibrionaceae</taxon>
        <taxon>Gilvimarinus</taxon>
    </lineage>
</organism>
<evidence type="ECO:0000259" key="3">
    <source>
        <dbReference type="Pfam" id="PF06155"/>
    </source>
</evidence>
<dbReference type="PANTHER" id="PTHR35303">
    <property type="entry name" value="OS02G0197800 PROTEIN"/>
    <property type="match status" value="1"/>
</dbReference>
<dbReference type="Proteomes" id="UP001595548">
    <property type="component" value="Unassembled WGS sequence"/>
</dbReference>
<evidence type="ECO:0000256" key="1">
    <source>
        <dbReference type="ARBA" id="ARBA00022723"/>
    </source>
</evidence>
<keyword evidence="5" id="KW-1185">Reference proteome</keyword>
<comment type="caution">
    <text evidence="4">The sequence shown here is derived from an EMBL/GenBank/DDBJ whole genome shotgun (WGS) entry which is preliminary data.</text>
</comment>
<dbReference type="EMBL" id="JBHRTL010000031">
    <property type="protein sequence ID" value="MFC3156493.1"/>
    <property type="molecule type" value="Genomic_DNA"/>
</dbReference>
<keyword evidence="1" id="KW-0479">Metal-binding</keyword>
<evidence type="ECO:0000313" key="4">
    <source>
        <dbReference type="EMBL" id="MFC3156493.1"/>
    </source>
</evidence>